<gene>
    <name evidence="5" type="primary">rutR</name>
    <name evidence="5" type="ORF">NCTC12413_00360</name>
    <name evidence="4" type="ORF">SAR03_12660</name>
</gene>
<dbReference type="GO" id="GO:0003677">
    <property type="term" value="F:DNA binding"/>
    <property type="evidence" value="ECO:0007669"/>
    <property type="project" value="UniProtKB-UniRule"/>
</dbReference>
<protein>
    <submittedName>
        <fullName evidence="4 5">Transcriptional regulator</fullName>
    </submittedName>
</protein>
<dbReference type="Proteomes" id="UP000321598">
    <property type="component" value="Unassembled WGS sequence"/>
</dbReference>
<dbReference type="InterPro" id="IPR050109">
    <property type="entry name" value="HTH-type_TetR-like_transc_reg"/>
</dbReference>
<dbReference type="RefSeq" id="WP_103388202.1">
    <property type="nucleotide sequence ID" value="NZ_BKAV01000010.1"/>
</dbReference>
<reference evidence="5 6" key="1">
    <citation type="submission" date="2018-06" db="EMBL/GenBank/DDBJ databases">
        <authorList>
            <consortium name="Pathogen Informatics"/>
            <person name="Doyle S."/>
        </authorList>
    </citation>
    <scope>NUCLEOTIDE SEQUENCE [LARGE SCALE GENOMIC DNA]</scope>
    <source>
        <strain evidence="5 6">NCTC12413</strain>
    </source>
</reference>
<dbReference type="InterPro" id="IPR001647">
    <property type="entry name" value="HTH_TetR"/>
</dbReference>
<dbReference type="SUPFAM" id="SSF48498">
    <property type="entry name" value="Tetracyclin repressor-like, C-terminal domain"/>
    <property type="match status" value="1"/>
</dbReference>
<evidence type="ECO:0000256" key="1">
    <source>
        <dbReference type="ARBA" id="ARBA00023125"/>
    </source>
</evidence>
<dbReference type="STRING" id="1212545.SARL_00265"/>
<sequence>MHQAFYKLDSKKQRQIINAALNEFAQKGPHDASTNAIVSAANISKGTLFYYFKNKQSLYYYLIDYALEFVREEYLNKVDMSQQDIFNRIQAMMIIKMKMLKSHPTIINFLSLPILATTDNELSDDLVTKIKQLEQQSYDVMTENIDYNYFKNDVNPTHALQLIQFMITGYSESVKQHLTVDDITNNNYTYYFHEFEVYLAEMRKLFYK</sequence>
<dbReference type="GO" id="GO:0006355">
    <property type="term" value="P:regulation of DNA-templated transcription"/>
    <property type="evidence" value="ECO:0007669"/>
    <property type="project" value="UniProtKB-ARBA"/>
</dbReference>
<dbReference type="EMBL" id="UGZE01000001">
    <property type="protein sequence ID" value="SUJ09635.1"/>
    <property type="molecule type" value="Genomic_DNA"/>
</dbReference>
<dbReference type="PROSITE" id="PS50977">
    <property type="entry name" value="HTH_TETR_2"/>
    <property type="match status" value="1"/>
</dbReference>
<evidence type="ECO:0000313" key="7">
    <source>
        <dbReference type="Proteomes" id="UP000321598"/>
    </source>
</evidence>
<dbReference type="Gene3D" id="1.10.10.60">
    <property type="entry name" value="Homeodomain-like"/>
    <property type="match status" value="1"/>
</dbReference>
<dbReference type="InterPro" id="IPR036271">
    <property type="entry name" value="Tet_transcr_reg_TetR-rel_C_sf"/>
</dbReference>
<evidence type="ECO:0000313" key="5">
    <source>
        <dbReference type="EMBL" id="SUJ09635.1"/>
    </source>
</evidence>
<dbReference type="PANTHER" id="PTHR30328:SF54">
    <property type="entry name" value="HTH-TYPE TRANSCRIPTIONAL REPRESSOR SCO4008"/>
    <property type="match status" value="1"/>
</dbReference>
<dbReference type="PROSITE" id="PS01081">
    <property type="entry name" value="HTH_TETR_1"/>
    <property type="match status" value="1"/>
</dbReference>
<dbReference type="SUPFAM" id="SSF46689">
    <property type="entry name" value="Homeodomain-like"/>
    <property type="match status" value="1"/>
</dbReference>
<dbReference type="OrthoDB" id="9780939at2"/>
<name>A0A380C032_9STAP</name>
<dbReference type="InterPro" id="IPR023772">
    <property type="entry name" value="DNA-bd_HTH_TetR-type_CS"/>
</dbReference>
<dbReference type="Proteomes" id="UP000254956">
    <property type="component" value="Unassembled WGS sequence"/>
</dbReference>
<evidence type="ECO:0000259" key="3">
    <source>
        <dbReference type="PROSITE" id="PS50977"/>
    </source>
</evidence>
<keyword evidence="7" id="KW-1185">Reference proteome</keyword>
<evidence type="ECO:0000256" key="2">
    <source>
        <dbReference type="PROSITE-ProRule" id="PRU00335"/>
    </source>
</evidence>
<accession>A0A380C032</accession>
<feature type="DNA-binding region" description="H-T-H motif" evidence="2">
    <location>
        <begin position="33"/>
        <end position="52"/>
    </location>
</feature>
<reference evidence="4 7" key="2">
    <citation type="submission" date="2019-07" db="EMBL/GenBank/DDBJ databases">
        <title>Whole genome shotgun sequence of Staphylococcus arlettae NBRC 109765.</title>
        <authorList>
            <person name="Hosoyama A."/>
            <person name="Uohara A."/>
            <person name="Ohji S."/>
            <person name="Ichikawa N."/>
        </authorList>
    </citation>
    <scope>NUCLEOTIDE SEQUENCE [LARGE SCALE GENOMIC DNA]</scope>
    <source>
        <strain evidence="4 7">NBRC 109765</strain>
    </source>
</reference>
<organism evidence="5 6">
    <name type="scientific">Staphylococcus arlettae</name>
    <dbReference type="NCBI Taxonomy" id="29378"/>
    <lineage>
        <taxon>Bacteria</taxon>
        <taxon>Bacillati</taxon>
        <taxon>Bacillota</taxon>
        <taxon>Bacilli</taxon>
        <taxon>Bacillales</taxon>
        <taxon>Staphylococcaceae</taxon>
        <taxon>Staphylococcus</taxon>
    </lineage>
</organism>
<proteinExistence type="predicted"/>
<dbReference type="AlphaFoldDB" id="A0A380C032"/>
<dbReference type="Gene3D" id="1.10.357.10">
    <property type="entry name" value="Tetracycline Repressor, domain 2"/>
    <property type="match status" value="1"/>
</dbReference>
<dbReference type="Pfam" id="PF00440">
    <property type="entry name" value="TetR_N"/>
    <property type="match status" value="1"/>
</dbReference>
<dbReference type="InterPro" id="IPR009057">
    <property type="entry name" value="Homeodomain-like_sf"/>
</dbReference>
<dbReference type="PRINTS" id="PR00455">
    <property type="entry name" value="HTHTETR"/>
</dbReference>
<evidence type="ECO:0000313" key="4">
    <source>
        <dbReference type="EMBL" id="GEQ00229.1"/>
    </source>
</evidence>
<dbReference type="PANTHER" id="PTHR30328">
    <property type="entry name" value="TRANSCRIPTIONAL REPRESSOR"/>
    <property type="match status" value="1"/>
</dbReference>
<feature type="domain" description="HTH tetR-type" evidence="3">
    <location>
        <begin position="10"/>
        <end position="70"/>
    </location>
</feature>
<evidence type="ECO:0000313" key="6">
    <source>
        <dbReference type="Proteomes" id="UP000254956"/>
    </source>
</evidence>
<dbReference type="EMBL" id="BKAV01000010">
    <property type="protein sequence ID" value="GEQ00229.1"/>
    <property type="molecule type" value="Genomic_DNA"/>
</dbReference>
<keyword evidence="1 2" id="KW-0238">DNA-binding</keyword>